<evidence type="ECO:0000313" key="2">
    <source>
        <dbReference type="Proteomes" id="UP000578686"/>
    </source>
</evidence>
<dbReference type="RefSeq" id="WP_167970563.1">
    <property type="nucleotide sequence ID" value="NZ_BHZG01000371.1"/>
</dbReference>
<keyword evidence="2" id="KW-1185">Reference proteome</keyword>
<dbReference type="Proteomes" id="UP000578686">
    <property type="component" value="Unassembled WGS sequence"/>
</dbReference>
<dbReference type="EMBL" id="JAAVJD010000085">
    <property type="protein sequence ID" value="NJQ06456.1"/>
    <property type="molecule type" value="Genomic_DNA"/>
</dbReference>
<protein>
    <submittedName>
        <fullName evidence="1">ImmA/IrrE family metallo-endopeptidase</fullName>
    </submittedName>
</protein>
<comment type="caution">
    <text evidence="1">The sequence shown here is derived from an EMBL/GenBank/DDBJ whole genome shotgun (WGS) entry which is preliminary data.</text>
</comment>
<sequence>MTVGGGGTARDVERGFPHLAEVRGALRALYRGMSGDRVRSFSTSVLPVDVALDDAEELTGGVRRVAGVMIRHLGLPEAPVDVRFREMPEAAWVEPAAGGAYAVELNPRFDRHRRDIGAVLAHEMTHVLLHRSGLALADTAADEILTDTAAAYLGCGWLLLDAFRQSALTSQKLGYLTPEEYGYVLAKRALLHGEDPRVWFTSPQAYDAYGKGLRRAEHDAAQPPLAGAGWAARRRYGAQRGSARAGLPVPVGVGPYRFETGGGTPRVVFDCPVCTGRLRLPVQGPLRARCGVCRTVLECDT</sequence>
<reference evidence="1 2" key="1">
    <citation type="submission" date="2020-03" db="EMBL/GenBank/DDBJ databases">
        <title>Draft genome of Streptomyces sp. ventii, isolated from the Axial Seamount in the Pacific Ocean, and resequencing of the two type strains Streptomyces lonarensis strain NCL 716 and Streptomyces bohaiensis strain 11A07.</title>
        <authorList>
            <person name="Loughran R.M."/>
            <person name="Pfannmuller K.M."/>
            <person name="Wasson B.J."/>
            <person name="Deadmond M.C."/>
            <person name="Paddock B.E."/>
            <person name="Koyack M.J."/>
            <person name="Gallegos D.A."/>
            <person name="Mitchell E.A."/>
            <person name="Ushijima B."/>
            <person name="Saw J.H."/>
            <person name="Mcphail K.L."/>
            <person name="Videau P."/>
        </authorList>
    </citation>
    <scope>NUCLEOTIDE SEQUENCE [LARGE SCALE GENOMIC DNA]</scope>
    <source>
        <strain evidence="1 2">NCL716</strain>
    </source>
</reference>
<accession>A0A7X6D1F4</accession>
<organism evidence="1 2">
    <name type="scientific">Streptomyces lonarensis</name>
    <dbReference type="NCBI Taxonomy" id="700599"/>
    <lineage>
        <taxon>Bacteria</taxon>
        <taxon>Bacillati</taxon>
        <taxon>Actinomycetota</taxon>
        <taxon>Actinomycetes</taxon>
        <taxon>Kitasatosporales</taxon>
        <taxon>Streptomycetaceae</taxon>
        <taxon>Streptomyces</taxon>
    </lineage>
</organism>
<dbReference type="AlphaFoldDB" id="A0A7X6D1F4"/>
<gene>
    <name evidence="1" type="ORF">HCN56_12910</name>
</gene>
<proteinExistence type="predicted"/>
<name>A0A7X6D1F4_9ACTN</name>
<evidence type="ECO:0000313" key="1">
    <source>
        <dbReference type="EMBL" id="NJQ06456.1"/>
    </source>
</evidence>